<protein>
    <recommendedName>
        <fullName evidence="10">Small ribosomal subunit biogenesis GTPase RsgA</fullName>
        <ecNumber evidence="10">3.6.1.-</ecNumber>
    </recommendedName>
</protein>
<keyword evidence="7 10" id="KW-0862">Zinc</keyword>
<dbReference type="HAMAP" id="MF_01820">
    <property type="entry name" value="GTPase_RsgA"/>
    <property type="match status" value="1"/>
</dbReference>
<dbReference type="Pfam" id="PF16745">
    <property type="entry name" value="RsgA_N"/>
    <property type="match status" value="1"/>
</dbReference>
<feature type="binding site" evidence="10">
    <location>
        <position position="251"/>
    </location>
    <ligand>
        <name>Zn(2+)</name>
        <dbReference type="ChEBI" id="CHEBI:29105"/>
    </ligand>
</feature>
<dbReference type="GO" id="GO:0003924">
    <property type="term" value="F:GTPase activity"/>
    <property type="evidence" value="ECO:0007669"/>
    <property type="project" value="UniProtKB-UniRule"/>
</dbReference>
<evidence type="ECO:0000313" key="13">
    <source>
        <dbReference type="EMBL" id="AST58926.1"/>
    </source>
</evidence>
<proteinExistence type="inferred from homology"/>
<dbReference type="InterPro" id="IPR030378">
    <property type="entry name" value="G_CP_dom"/>
</dbReference>
<name>A0A223I2F2_THETR</name>
<keyword evidence="2 10" id="KW-0690">Ribosome biogenesis</keyword>
<dbReference type="EC" id="3.6.1.-" evidence="10"/>
<evidence type="ECO:0000256" key="3">
    <source>
        <dbReference type="ARBA" id="ARBA00022723"/>
    </source>
</evidence>
<dbReference type="PANTHER" id="PTHR32120">
    <property type="entry name" value="SMALL RIBOSOMAL SUBUNIT BIOGENESIS GTPASE RSGA"/>
    <property type="match status" value="1"/>
</dbReference>
<dbReference type="SUPFAM" id="SSF50249">
    <property type="entry name" value="Nucleic acid-binding proteins"/>
    <property type="match status" value="1"/>
</dbReference>
<feature type="binding site" evidence="10">
    <location>
        <position position="244"/>
    </location>
    <ligand>
        <name>Zn(2+)</name>
        <dbReference type="ChEBI" id="CHEBI:29105"/>
    </ligand>
</feature>
<feature type="binding site" evidence="10">
    <location>
        <begin position="164"/>
        <end position="172"/>
    </location>
    <ligand>
        <name>GTP</name>
        <dbReference type="ChEBI" id="CHEBI:37565"/>
    </ligand>
</feature>
<dbReference type="CDD" id="cd01854">
    <property type="entry name" value="YjeQ_EngC"/>
    <property type="match status" value="1"/>
</dbReference>
<dbReference type="GO" id="GO:0046872">
    <property type="term" value="F:metal ion binding"/>
    <property type="evidence" value="ECO:0007669"/>
    <property type="project" value="UniProtKB-KW"/>
</dbReference>
<feature type="binding site" evidence="10">
    <location>
        <position position="249"/>
    </location>
    <ligand>
        <name>Zn(2+)</name>
        <dbReference type="ChEBI" id="CHEBI:29105"/>
    </ligand>
</feature>
<dbReference type="GO" id="GO:0042274">
    <property type="term" value="P:ribosomal small subunit biogenesis"/>
    <property type="evidence" value="ECO:0007669"/>
    <property type="project" value="UniProtKB-UniRule"/>
</dbReference>
<evidence type="ECO:0000256" key="4">
    <source>
        <dbReference type="ARBA" id="ARBA00022730"/>
    </source>
</evidence>
<dbReference type="AlphaFoldDB" id="A0A223I2F2"/>
<keyword evidence="1 10" id="KW-0963">Cytoplasm</keyword>
<evidence type="ECO:0000256" key="5">
    <source>
        <dbReference type="ARBA" id="ARBA00022741"/>
    </source>
</evidence>
<comment type="subunit">
    <text evidence="10">Monomer. Associates with 30S ribosomal subunit, binds 16S rRNA.</text>
</comment>
<dbReference type="SUPFAM" id="SSF52540">
    <property type="entry name" value="P-loop containing nucleoside triphosphate hydrolases"/>
    <property type="match status" value="1"/>
</dbReference>
<keyword evidence="3 10" id="KW-0479">Metal-binding</keyword>
<evidence type="ECO:0000256" key="2">
    <source>
        <dbReference type="ARBA" id="ARBA00022517"/>
    </source>
</evidence>
<dbReference type="RefSeq" id="WP_094397968.1">
    <property type="nucleotide sequence ID" value="NZ_CP016893.1"/>
</dbReference>
<dbReference type="InterPro" id="IPR010914">
    <property type="entry name" value="RsgA_GTPase_dom"/>
</dbReference>
<dbReference type="EMBL" id="CP016893">
    <property type="protein sequence ID" value="AST58926.1"/>
    <property type="molecule type" value="Genomic_DNA"/>
</dbReference>
<evidence type="ECO:0000259" key="11">
    <source>
        <dbReference type="PROSITE" id="PS50936"/>
    </source>
</evidence>
<dbReference type="GO" id="GO:0019843">
    <property type="term" value="F:rRNA binding"/>
    <property type="evidence" value="ECO:0007669"/>
    <property type="project" value="UniProtKB-KW"/>
</dbReference>
<comment type="subcellular location">
    <subcellularLocation>
        <location evidence="10">Cytoplasm</location>
    </subcellularLocation>
</comment>
<comment type="similarity">
    <text evidence="10">Belongs to the TRAFAC class YlqF/YawG GTPase family. RsgA subfamily.</text>
</comment>
<comment type="function">
    <text evidence="10">One of several proteins that assist in the late maturation steps of the functional core of the 30S ribosomal subunit. Helps release RbfA from mature subunits. May play a role in the assembly of ribosomal proteins into the subunit. Circularly permuted GTPase that catalyzes slow GTP hydrolysis, GTPase activity is stimulated by the 30S ribosomal subunit.</text>
</comment>
<dbReference type="InterPro" id="IPR004881">
    <property type="entry name" value="Ribosome_biogen_GTPase_RsgA"/>
</dbReference>
<evidence type="ECO:0000256" key="9">
    <source>
        <dbReference type="ARBA" id="ARBA00023134"/>
    </source>
</evidence>
<comment type="cofactor">
    <cofactor evidence="10">
        <name>Zn(2+)</name>
        <dbReference type="ChEBI" id="CHEBI:29105"/>
    </cofactor>
    <text evidence="10">Binds 1 zinc ion per subunit.</text>
</comment>
<evidence type="ECO:0000256" key="8">
    <source>
        <dbReference type="ARBA" id="ARBA00022884"/>
    </source>
</evidence>
<dbReference type="InterPro" id="IPR031944">
    <property type="entry name" value="RsgA_N"/>
</dbReference>
<feature type="domain" description="EngC GTPase" evidence="11">
    <location>
        <begin position="73"/>
        <end position="219"/>
    </location>
</feature>
<dbReference type="Gene3D" id="2.40.50.140">
    <property type="entry name" value="Nucleic acid-binding proteins"/>
    <property type="match status" value="1"/>
</dbReference>
<dbReference type="Gene3D" id="3.40.50.300">
    <property type="entry name" value="P-loop containing nucleotide triphosphate hydrolases"/>
    <property type="match status" value="1"/>
</dbReference>
<dbReference type="Proteomes" id="UP000214975">
    <property type="component" value="Chromosome"/>
</dbReference>
<dbReference type="InterPro" id="IPR027417">
    <property type="entry name" value="P-loop_NTPase"/>
</dbReference>
<dbReference type="PROSITE" id="PS50936">
    <property type="entry name" value="ENGC_GTPASE"/>
    <property type="match status" value="1"/>
</dbReference>
<dbReference type="Gene3D" id="1.10.40.50">
    <property type="entry name" value="Probable gtpase engc, domain 3"/>
    <property type="match status" value="1"/>
</dbReference>
<evidence type="ECO:0000256" key="7">
    <source>
        <dbReference type="ARBA" id="ARBA00022833"/>
    </source>
</evidence>
<accession>A0A223I2F2</accession>
<dbReference type="NCBIfam" id="TIGR00157">
    <property type="entry name" value="ribosome small subunit-dependent GTPase A"/>
    <property type="match status" value="1"/>
</dbReference>
<dbReference type="PANTHER" id="PTHR32120:SF11">
    <property type="entry name" value="SMALL RIBOSOMAL SUBUNIT BIOGENESIS GTPASE RSGA 1, MITOCHONDRIAL-RELATED"/>
    <property type="match status" value="1"/>
</dbReference>
<dbReference type="CDD" id="cd04466">
    <property type="entry name" value="S1_YloQ_GTPase"/>
    <property type="match status" value="1"/>
</dbReference>
<reference evidence="13 14" key="1">
    <citation type="submission" date="2016-08" db="EMBL/GenBank/DDBJ databases">
        <title>A novel genetic cassette of butanologenic Thermoanaerobacterium thermosaccharolyticum that directly convert cellulose to butanol.</title>
        <authorList>
            <person name="Li T."/>
            <person name="He J."/>
        </authorList>
    </citation>
    <scope>NUCLEOTIDE SEQUENCE [LARGE SCALE GENOMIC DNA]</scope>
    <source>
        <strain evidence="13 14">TG57</strain>
    </source>
</reference>
<dbReference type="GO" id="GO:0005737">
    <property type="term" value="C:cytoplasm"/>
    <property type="evidence" value="ECO:0007669"/>
    <property type="project" value="UniProtKB-SubCell"/>
</dbReference>
<evidence type="ECO:0000256" key="10">
    <source>
        <dbReference type="HAMAP-Rule" id="MF_01820"/>
    </source>
</evidence>
<dbReference type="GO" id="GO:0005525">
    <property type="term" value="F:GTP binding"/>
    <property type="evidence" value="ECO:0007669"/>
    <property type="project" value="UniProtKB-UniRule"/>
</dbReference>
<keyword evidence="5 10" id="KW-0547">Nucleotide-binding</keyword>
<sequence length="291" mass="33191">MRLSGRIIRGIGGFYYVYTEHGIIECRARGKFRISNIVPIVGDNVDIDTENLKDGFIINIHNRKNELVRPPVSNVDQAIITFSIVNPALNRLQLDKMIILVELNGIHPVICINKIDLVTEDVFAPLYNLYKNLGYDVIATSKFDNIGIDKLKAMIIVKTSFFTGPSGVGKSSLINCIQGTNKQEIGDLSEKLLRGKHTTRNVELIPFENGYVLDTPGFTSLNLDIDETELKYYFRDFRNYELDCRFKSCLHINEPDCGVKIAVSNGLIDKIRYSNYLNLYNELKSNKRRRY</sequence>
<keyword evidence="9 10" id="KW-0342">GTP-binding</keyword>
<feature type="domain" description="CP-type G" evidence="12">
    <location>
        <begin position="64"/>
        <end position="221"/>
    </location>
</feature>
<dbReference type="InterPro" id="IPR012340">
    <property type="entry name" value="NA-bd_OB-fold"/>
</dbReference>
<dbReference type="PROSITE" id="PS51721">
    <property type="entry name" value="G_CP"/>
    <property type="match status" value="1"/>
</dbReference>
<organism evidence="13 14">
    <name type="scientific">Thermoanaerobacterium thermosaccharolyticum</name>
    <name type="common">Clostridium thermosaccharolyticum</name>
    <dbReference type="NCBI Taxonomy" id="1517"/>
    <lineage>
        <taxon>Bacteria</taxon>
        <taxon>Bacillati</taxon>
        <taxon>Bacillota</taxon>
        <taxon>Clostridia</taxon>
        <taxon>Thermoanaerobacterales</taxon>
        <taxon>Thermoanaerobacteraceae</taxon>
        <taxon>Thermoanaerobacterium</taxon>
    </lineage>
</organism>
<evidence type="ECO:0000256" key="1">
    <source>
        <dbReference type="ARBA" id="ARBA00022490"/>
    </source>
</evidence>
<evidence type="ECO:0000256" key="6">
    <source>
        <dbReference type="ARBA" id="ARBA00022801"/>
    </source>
</evidence>
<keyword evidence="8 10" id="KW-0694">RNA-binding</keyword>
<feature type="binding site" evidence="10">
    <location>
        <begin position="113"/>
        <end position="116"/>
    </location>
    <ligand>
        <name>GTP</name>
        <dbReference type="ChEBI" id="CHEBI:37565"/>
    </ligand>
</feature>
<gene>
    <name evidence="10" type="primary">rsgA</name>
    <name evidence="13" type="ORF">Thert_03166</name>
</gene>
<feature type="binding site" evidence="10">
    <location>
        <position position="257"/>
    </location>
    <ligand>
        <name>Zn(2+)</name>
        <dbReference type="ChEBI" id="CHEBI:29105"/>
    </ligand>
</feature>
<keyword evidence="4 10" id="KW-0699">rRNA-binding</keyword>
<dbReference type="Pfam" id="PF03193">
    <property type="entry name" value="RsgA_GTPase"/>
    <property type="match status" value="1"/>
</dbReference>
<evidence type="ECO:0000313" key="14">
    <source>
        <dbReference type="Proteomes" id="UP000214975"/>
    </source>
</evidence>
<evidence type="ECO:0000259" key="12">
    <source>
        <dbReference type="PROSITE" id="PS51721"/>
    </source>
</evidence>
<keyword evidence="6 10" id="KW-0378">Hydrolase</keyword>